<dbReference type="AlphaFoldDB" id="A0A0V1C0N0"/>
<evidence type="ECO:0000313" key="2">
    <source>
        <dbReference type="Proteomes" id="UP000054776"/>
    </source>
</evidence>
<sequence>MPTFQVVIGANIYIIHIPKRQFFIDYPLLPVDCWHQFTGYKDMDGEKLLIPLRYNFECTIRAPCFGLPQQSNVVTGRKHHNVPRCTLPQQQIFTVLRCPECARDFQVMTMIRQFLVAL</sequence>
<dbReference type="OrthoDB" id="10303231at2759"/>
<proteinExistence type="predicted"/>
<dbReference type="InParanoid" id="A0A0V1C0N0"/>
<protein>
    <submittedName>
        <fullName evidence="1">Uncharacterized protein</fullName>
    </submittedName>
</protein>
<reference evidence="1 2" key="1">
    <citation type="submission" date="2015-01" db="EMBL/GenBank/DDBJ databases">
        <title>Evolution of Trichinella species and genotypes.</title>
        <authorList>
            <person name="Korhonen P.K."/>
            <person name="Edoardo P."/>
            <person name="Giuseppe L.R."/>
            <person name="Gasser R.B."/>
        </authorList>
    </citation>
    <scope>NUCLEOTIDE SEQUENCE [LARGE SCALE GENOMIC DNA]</scope>
    <source>
        <strain evidence="1">ISS3</strain>
    </source>
</reference>
<name>A0A0V1C0N0_TRISP</name>
<keyword evidence="2" id="KW-1185">Reference proteome</keyword>
<accession>A0A0V1C0N0</accession>
<dbReference type="EMBL" id="JYDH01000003">
    <property type="protein sequence ID" value="KRY42791.1"/>
    <property type="molecule type" value="Genomic_DNA"/>
</dbReference>
<dbReference type="Proteomes" id="UP000054776">
    <property type="component" value="Unassembled WGS sequence"/>
</dbReference>
<organism evidence="1 2">
    <name type="scientific">Trichinella spiralis</name>
    <name type="common">Trichina worm</name>
    <dbReference type="NCBI Taxonomy" id="6334"/>
    <lineage>
        <taxon>Eukaryota</taxon>
        <taxon>Metazoa</taxon>
        <taxon>Ecdysozoa</taxon>
        <taxon>Nematoda</taxon>
        <taxon>Enoplea</taxon>
        <taxon>Dorylaimia</taxon>
        <taxon>Trichinellida</taxon>
        <taxon>Trichinellidae</taxon>
        <taxon>Trichinella</taxon>
    </lineage>
</organism>
<comment type="caution">
    <text evidence="1">The sequence shown here is derived from an EMBL/GenBank/DDBJ whole genome shotgun (WGS) entry which is preliminary data.</text>
</comment>
<gene>
    <name evidence="1" type="ORF">T01_15190</name>
</gene>
<evidence type="ECO:0000313" key="1">
    <source>
        <dbReference type="EMBL" id="KRY42791.1"/>
    </source>
</evidence>